<dbReference type="Pfam" id="PF00501">
    <property type="entry name" value="AMP-binding"/>
    <property type="match status" value="1"/>
</dbReference>
<organism evidence="5 6">
    <name type="scientific">Rhodococcus opacus</name>
    <name type="common">Nocardia opaca</name>
    <dbReference type="NCBI Taxonomy" id="37919"/>
    <lineage>
        <taxon>Bacteria</taxon>
        <taxon>Bacillati</taxon>
        <taxon>Actinomycetota</taxon>
        <taxon>Actinomycetes</taxon>
        <taxon>Mycobacteriales</taxon>
        <taxon>Nocardiaceae</taxon>
        <taxon>Rhodococcus</taxon>
    </lineage>
</organism>
<proteinExistence type="inferred from homology"/>
<dbReference type="Gene3D" id="3.40.50.12780">
    <property type="entry name" value="N-terminal domain of ligase-like"/>
    <property type="match status" value="1"/>
</dbReference>
<dbReference type="InterPro" id="IPR000873">
    <property type="entry name" value="AMP-dep_synth/lig_dom"/>
</dbReference>
<sequence length="545" mass="59414">MSTVDETDTPYALANEPDVAAVFEAYAARRPEQPLVVDEDRMVTARQMLHVVQTLQHNLGLAGLEPGEAVGVLLPNGWRWLAATLALVRGGYIAVPLNTWYRSAELRSARGKSRLRAVISQSEINGRDYVSLLAGSSLLEPDLDARYRGAFLWDGELPTGLSTVPTRMPASVVTSHEDTAMYVFTSGSSAEPKVVVLRHGDLMRNGYAMGQRLGVEVGDRIWFAAPLFFGLGCANAVTVALTHGVTLCLQERFDPARSAAFIEKHQCTVFYGVGPIARGLAKEQAVNPRDLSCLTKGVIGVTAEDKRVAIDKLGLSNARSVYGLTECYGLAAMTEPGDDAAALVHTQGRALPTQAIRCVDRMTGDVVAEGSADRLGEIQLRGCTTPGYLNNDEANAASFTPDGWFRTGDLGWIDYEQRLHFAGRVKEVVKINGITISPAEVEAFITEHPNVEDAYVFGWPIDDTEEKLCCAVVLNSSDRKTDEEIGQWLGHWLRERISSYKVPVRFVVIEEGKVPMTATGKISKRLIGEQFIGLQASAEENTCVR</sequence>
<dbReference type="PANTHER" id="PTHR43201:SF5">
    <property type="entry name" value="MEDIUM-CHAIN ACYL-COA LIGASE ACSF2, MITOCHONDRIAL"/>
    <property type="match status" value="1"/>
</dbReference>
<dbReference type="Pfam" id="PF13193">
    <property type="entry name" value="AMP-binding_C"/>
    <property type="match status" value="1"/>
</dbReference>
<dbReference type="eggNOG" id="COG0318">
    <property type="taxonomic scope" value="Bacteria"/>
</dbReference>
<dbReference type="SUPFAM" id="SSF56801">
    <property type="entry name" value="Acetyl-CoA synthetase-like"/>
    <property type="match status" value="1"/>
</dbReference>
<evidence type="ECO:0000256" key="1">
    <source>
        <dbReference type="ARBA" id="ARBA00006432"/>
    </source>
</evidence>
<protein>
    <submittedName>
        <fullName evidence="5">AMP-dependent synthetase</fullName>
    </submittedName>
</protein>
<dbReference type="PANTHER" id="PTHR43201">
    <property type="entry name" value="ACYL-COA SYNTHETASE"/>
    <property type="match status" value="1"/>
</dbReference>
<gene>
    <name evidence="5" type="ORF">EP51_01590</name>
</gene>
<accession>A0A076EE33</accession>
<dbReference type="InterPro" id="IPR045851">
    <property type="entry name" value="AMP-bd_C_sf"/>
</dbReference>
<dbReference type="InterPro" id="IPR042099">
    <property type="entry name" value="ANL_N_sf"/>
</dbReference>
<dbReference type="GO" id="GO:0006631">
    <property type="term" value="P:fatty acid metabolic process"/>
    <property type="evidence" value="ECO:0007669"/>
    <property type="project" value="TreeGrafter"/>
</dbReference>
<dbReference type="InterPro" id="IPR025110">
    <property type="entry name" value="AMP-bd_C"/>
</dbReference>
<dbReference type="CDD" id="cd04433">
    <property type="entry name" value="AFD_class_I"/>
    <property type="match status" value="1"/>
</dbReference>
<evidence type="ECO:0000256" key="2">
    <source>
        <dbReference type="ARBA" id="ARBA00022598"/>
    </source>
</evidence>
<evidence type="ECO:0000313" key="6">
    <source>
        <dbReference type="Proteomes" id="UP000028488"/>
    </source>
</evidence>
<dbReference type="AlphaFoldDB" id="A0A076EE33"/>
<feature type="domain" description="AMP-dependent synthetase/ligase" evidence="3">
    <location>
        <begin position="23"/>
        <end position="389"/>
    </location>
</feature>
<dbReference type="GO" id="GO:0031956">
    <property type="term" value="F:medium-chain fatty acid-CoA ligase activity"/>
    <property type="evidence" value="ECO:0007669"/>
    <property type="project" value="TreeGrafter"/>
</dbReference>
<keyword evidence="2" id="KW-0436">Ligase</keyword>
<dbReference type="Gene3D" id="3.30.300.30">
    <property type="match status" value="1"/>
</dbReference>
<evidence type="ECO:0000259" key="3">
    <source>
        <dbReference type="Pfam" id="PF00501"/>
    </source>
</evidence>
<dbReference type="EMBL" id="CP008947">
    <property type="protein sequence ID" value="AII03392.1"/>
    <property type="molecule type" value="Genomic_DNA"/>
</dbReference>
<feature type="domain" description="AMP-binding enzyme C-terminal" evidence="4">
    <location>
        <begin position="440"/>
        <end position="521"/>
    </location>
</feature>
<dbReference type="Proteomes" id="UP000028488">
    <property type="component" value="Chromosome"/>
</dbReference>
<comment type="similarity">
    <text evidence="1">Belongs to the ATP-dependent AMP-binding enzyme family.</text>
</comment>
<reference evidence="5 6" key="1">
    <citation type="submission" date="2014-07" db="EMBL/GenBank/DDBJ databases">
        <title>Genome Sequence of Rhodococcus opacus Strain R7, a Biodegrader of Mono- and Polycyclic Aromatic Hydrocarbons.</title>
        <authorList>
            <person name="Di Gennaro P."/>
            <person name="Zampolli J."/>
            <person name="Presti I."/>
            <person name="Cappelletti M."/>
            <person name="D'Ursi P."/>
            <person name="Orro A."/>
            <person name="Mezzelani A."/>
            <person name="Milanesi L."/>
        </authorList>
    </citation>
    <scope>NUCLEOTIDE SEQUENCE [LARGE SCALE GENOMIC DNA]</scope>
    <source>
        <strain evidence="5 6">R7</strain>
    </source>
</reference>
<evidence type="ECO:0000313" key="5">
    <source>
        <dbReference type="EMBL" id="AII03392.1"/>
    </source>
</evidence>
<name>A0A076EE33_RHOOP</name>
<evidence type="ECO:0000259" key="4">
    <source>
        <dbReference type="Pfam" id="PF13193"/>
    </source>
</evidence>